<comment type="caution">
    <text evidence="5">The sequence shown here is derived from an EMBL/GenBank/DDBJ whole genome shotgun (WGS) entry which is preliminary data.</text>
</comment>
<proteinExistence type="predicted"/>
<evidence type="ECO:0000313" key="6">
    <source>
        <dbReference type="Proteomes" id="UP001210231"/>
    </source>
</evidence>
<keyword evidence="1" id="KW-0813">Transport</keyword>
<dbReference type="CDD" id="cd08916">
    <property type="entry name" value="TrHb3_P"/>
    <property type="match status" value="1"/>
</dbReference>
<evidence type="ECO:0000256" key="2">
    <source>
        <dbReference type="ARBA" id="ARBA00022617"/>
    </source>
</evidence>
<protein>
    <submittedName>
        <fullName evidence="5">Group III truncated hemoglobin</fullName>
    </submittedName>
</protein>
<keyword evidence="6" id="KW-1185">Reference proteome</keyword>
<evidence type="ECO:0000256" key="3">
    <source>
        <dbReference type="ARBA" id="ARBA00022723"/>
    </source>
</evidence>
<keyword evidence="4" id="KW-0408">Iron</keyword>
<reference evidence="5 6" key="1">
    <citation type="submission" date="2022-12" db="EMBL/GenBank/DDBJ databases">
        <title>Chitinophagaceae gen. sp. nov., a new member of the family Chitinophagaceae, isolated from soil in a chemical factory.</title>
        <authorList>
            <person name="Ke Z."/>
        </authorList>
    </citation>
    <scope>NUCLEOTIDE SEQUENCE [LARGE SCALE GENOMIC DNA]</scope>
    <source>
        <strain evidence="5 6">LY-5</strain>
    </source>
</reference>
<evidence type="ECO:0000256" key="4">
    <source>
        <dbReference type="ARBA" id="ARBA00023004"/>
    </source>
</evidence>
<organism evidence="5 6">
    <name type="scientific">Polluticaenibacter yanchengensis</name>
    <dbReference type="NCBI Taxonomy" id="3014562"/>
    <lineage>
        <taxon>Bacteria</taxon>
        <taxon>Pseudomonadati</taxon>
        <taxon>Bacteroidota</taxon>
        <taxon>Chitinophagia</taxon>
        <taxon>Chitinophagales</taxon>
        <taxon>Chitinophagaceae</taxon>
        <taxon>Polluticaenibacter</taxon>
    </lineage>
</organism>
<evidence type="ECO:0000256" key="1">
    <source>
        <dbReference type="ARBA" id="ARBA00022448"/>
    </source>
</evidence>
<dbReference type="RefSeq" id="WP_407030963.1">
    <property type="nucleotide sequence ID" value="NZ_JAQGEF010000007.1"/>
</dbReference>
<accession>A0ABT4UJW6</accession>
<dbReference type="Proteomes" id="UP001210231">
    <property type="component" value="Unassembled WGS sequence"/>
</dbReference>
<sequence>MKADISTFEDIQVLVNTFYDKVRKDDLIGGIFAGVITDWEPHLQKMYRFWQSILLGENTYNGRPFPPHAQMRLQQQHFDRWLKLWHETLDDKFSGPVADEAKMRAKNIANIFVSKISYFTQSNP</sequence>
<name>A0ABT4UJW6_9BACT</name>
<dbReference type="InterPro" id="IPR012292">
    <property type="entry name" value="Globin/Proto"/>
</dbReference>
<dbReference type="Gene3D" id="1.10.490.10">
    <property type="entry name" value="Globins"/>
    <property type="match status" value="1"/>
</dbReference>
<keyword evidence="2" id="KW-0349">Heme</keyword>
<evidence type="ECO:0000313" key="5">
    <source>
        <dbReference type="EMBL" id="MDA3614637.1"/>
    </source>
</evidence>
<dbReference type="InterPro" id="IPR001486">
    <property type="entry name" value="Hemoglobin_trunc"/>
</dbReference>
<keyword evidence="3" id="KW-0479">Metal-binding</keyword>
<dbReference type="InterPro" id="IPR009050">
    <property type="entry name" value="Globin-like_sf"/>
</dbReference>
<gene>
    <name evidence="5" type="ORF">O3P16_07445</name>
</gene>
<dbReference type="EMBL" id="JAQGEF010000007">
    <property type="protein sequence ID" value="MDA3614637.1"/>
    <property type="molecule type" value="Genomic_DNA"/>
</dbReference>
<dbReference type="SUPFAM" id="SSF46458">
    <property type="entry name" value="Globin-like"/>
    <property type="match status" value="1"/>
</dbReference>
<dbReference type="Pfam" id="PF01152">
    <property type="entry name" value="Bac_globin"/>
    <property type="match status" value="1"/>
</dbReference>